<dbReference type="PROSITE" id="PS50146">
    <property type="entry name" value="DAGK"/>
    <property type="match status" value="1"/>
</dbReference>
<proteinExistence type="predicted"/>
<dbReference type="Pfam" id="PF00781">
    <property type="entry name" value="DAGK_cat"/>
    <property type="match status" value="1"/>
</dbReference>
<dbReference type="InterPro" id="IPR001206">
    <property type="entry name" value="Diacylglycerol_kinase_cat_dom"/>
</dbReference>
<evidence type="ECO:0000259" key="1">
    <source>
        <dbReference type="PROSITE" id="PS50146"/>
    </source>
</evidence>
<reference evidence="2" key="1">
    <citation type="journal article" date="2022" name="G3 (Bethesda)">
        <title>High quality genome of the basidiomycete yeast Dioszegia hungarica PDD-24b-2 isolated from cloud water.</title>
        <authorList>
            <person name="Jarrige D."/>
            <person name="Haridas S."/>
            <person name="Bleykasten-Grosshans C."/>
            <person name="Joly M."/>
            <person name="Nadalig T."/>
            <person name="Sancelme M."/>
            <person name="Vuilleumier S."/>
            <person name="Grigoriev I.V."/>
            <person name="Amato P."/>
            <person name="Bringel F."/>
        </authorList>
    </citation>
    <scope>NUCLEOTIDE SEQUENCE</scope>
    <source>
        <strain evidence="2">PDD-24b-2</strain>
    </source>
</reference>
<sequence length="432" mass="46453">MDNQKTVYLVVNPVAGQQTARDFVKSYVKPLLEPSGYSIKAYETQSVGDAARIAREISEQPASTAQGGARTVVLAGGDGTMHEFIEGIYSLGGKEAKGERWELVMIPVGTANALYASTYPPGTPPPSLSDTLSGHTSSFEEETLAKLSSLAAFLTAGKKPTTLPISLSSFTGSDRNANAAPTPIPSHVVISTCLHSNLLATAENLRAEYPGVERFKVAARENAGKFYDAKLVLHGGSSGTVQVYEPATSSFVETGSRVIDGTFAYFLSSAACPRLEPTFVISPLLERIPDKESMDVLVIRPGRDPRIRKILDEAEYESFKAVRDAGDQEVLDKLSEAWVPRACEVVGKAYEEGRHVDLTYTPEGDVESRGTGPRVVEVYRCTGFEWTPRDKDDKGSHLVCADGSLMHIPSGGSASVRLDKGAEGKGEICLWT</sequence>
<dbReference type="GeneID" id="77728017"/>
<keyword evidence="3" id="KW-1185">Reference proteome</keyword>
<keyword evidence="2" id="KW-0418">Kinase</keyword>
<dbReference type="InterPro" id="IPR016064">
    <property type="entry name" value="NAD/diacylglycerol_kinase_sf"/>
</dbReference>
<dbReference type="GO" id="GO:0005737">
    <property type="term" value="C:cytoplasm"/>
    <property type="evidence" value="ECO:0007669"/>
    <property type="project" value="TreeGrafter"/>
</dbReference>
<protein>
    <submittedName>
        <fullName evidence="2">ATP-NAD kinase-like domain-containing protein</fullName>
    </submittedName>
</protein>
<organism evidence="2 3">
    <name type="scientific">Dioszegia hungarica</name>
    <dbReference type="NCBI Taxonomy" id="4972"/>
    <lineage>
        <taxon>Eukaryota</taxon>
        <taxon>Fungi</taxon>
        <taxon>Dikarya</taxon>
        <taxon>Basidiomycota</taxon>
        <taxon>Agaricomycotina</taxon>
        <taxon>Tremellomycetes</taxon>
        <taxon>Tremellales</taxon>
        <taxon>Bulleribasidiaceae</taxon>
        <taxon>Dioszegia</taxon>
    </lineage>
</organism>
<evidence type="ECO:0000313" key="2">
    <source>
        <dbReference type="EMBL" id="KAI9636782.1"/>
    </source>
</evidence>
<dbReference type="InterPro" id="IPR017438">
    <property type="entry name" value="ATP-NAD_kinase_N"/>
</dbReference>
<dbReference type="RefSeq" id="XP_052946559.1">
    <property type="nucleotide sequence ID" value="XM_053088812.1"/>
</dbReference>
<dbReference type="EMBL" id="JAKWFO010000005">
    <property type="protein sequence ID" value="KAI9636782.1"/>
    <property type="molecule type" value="Genomic_DNA"/>
</dbReference>
<dbReference type="PANTHER" id="PTHR12358:SF105">
    <property type="entry name" value="DAGKC DOMAIN-CONTAINING PROTEIN"/>
    <property type="match status" value="1"/>
</dbReference>
<feature type="domain" description="DAGKc" evidence="1">
    <location>
        <begin position="2"/>
        <end position="127"/>
    </location>
</feature>
<keyword evidence="2" id="KW-0808">Transferase</keyword>
<dbReference type="GO" id="GO:0001727">
    <property type="term" value="F:lipid kinase activity"/>
    <property type="evidence" value="ECO:0007669"/>
    <property type="project" value="TreeGrafter"/>
</dbReference>
<dbReference type="AlphaFoldDB" id="A0AA38H901"/>
<comment type="caution">
    <text evidence="2">The sequence shown here is derived from an EMBL/GenBank/DDBJ whole genome shotgun (WGS) entry which is preliminary data.</text>
</comment>
<dbReference type="GO" id="GO:0046512">
    <property type="term" value="P:sphingosine biosynthetic process"/>
    <property type="evidence" value="ECO:0007669"/>
    <property type="project" value="TreeGrafter"/>
</dbReference>
<evidence type="ECO:0000313" key="3">
    <source>
        <dbReference type="Proteomes" id="UP001164286"/>
    </source>
</evidence>
<dbReference type="Gene3D" id="3.40.50.10330">
    <property type="entry name" value="Probable inorganic polyphosphate/atp-NAD kinase, domain 1"/>
    <property type="match status" value="1"/>
</dbReference>
<dbReference type="SUPFAM" id="SSF111331">
    <property type="entry name" value="NAD kinase/diacylglycerol kinase-like"/>
    <property type="match status" value="1"/>
</dbReference>
<dbReference type="InterPro" id="IPR050187">
    <property type="entry name" value="Lipid_Phosphate_FormReg"/>
</dbReference>
<dbReference type="Proteomes" id="UP001164286">
    <property type="component" value="Unassembled WGS sequence"/>
</dbReference>
<dbReference type="GO" id="GO:0016020">
    <property type="term" value="C:membrane"/>
    <property type="evidence" value="ECO:0007669"/>
    <property type="project" value="TreeGrafter"/>
</dbReference>
<accession>A0AA38H901</accession>
<gene>
    <name evidence="2" type="ORF">MKK02DRAFT_33895</name>
</gene>
<name>A0AA38H901_9TREE</name>
<dbReference type="PANTHER" id="PTHR12358">
    <property type="entry name" value="SPHINGOSINE KINASE"/>
    <property type="match status" value="1"/>
</dbReference>